<dbReference type="Pfam" id="PF03793">
    <property type="entry name" value="PASTA"/>
    <property type="match status" value="3"/>
</dbReference>
<feature type="domain" description="PASTA" evidence="17">
    <location>
        <begin position="359"/>
        <end position="426"/>
    </location>
</feature>
<dbReference type="GO" id="GO:0005524">
    <property type="term" value="F:ATP binding"/>
    <property type="evidence" value="ECO:0007669"/>
    <property type="project" value="UniProtKB-UniRule"/>
</dbReference>
<dbReference type="RefSeq" id="WP_136373502.1">
    <property type="nucleotide sequence ID" value="NZ_SSOB01000059.1"/>
</dbReference>
<keyword evidence="5 13" id="KW-0547">Nucleotide-binding</keyword>
<comment type="caution">
    <text evidence="18">The sequence shown here is derived from an EMBL/GenBank/DDBJ whole genome shotgun (WGS) entry which is preliminary data.</text>
</comment>
<evidence type="ECO:0000256" key="4">
    <source>
        <dbReference type="ARBA" id="ARBA00022679"/>
    </source>
</evidence>
<evidence type="ECO:0000256" key="15">
    <source>
        <dbReference type="SAM" id="Phobius"/>
    </source>
</evidence>
<dbReference type="CDD" id="cd14014">
    <property type="entry name" value="STKc_PknB_like"/>
    <property type="match status" value="1"/>
</dbReference>
<evidence type="ECO:0000256" key="12">
    <source>
        <dbReference type="ARBA" id="ARBA00070041"/>
    </source>
</evidence>
<dbReference type="Proteomes" id="UP000310636">
    <property type="component" value="Unassembled WGS sequence"/>
</dbReference>
<dbReference type="FunFam" id="1.10.510.10:FF:000021">
    <property type="entry name" value="Serine/threonine protein kinase"/>
    <property type="match status" value="1"/>
</dbReference>
<feature type="domain" description="PASTA" evidence="17">
    <location>
        <begin position="497"/>
        <end position="566"/>
    </location>
</feature>
<gene>
    <name evidence="18" type="primary">pknB</name>
    <name evidence="18" type="ORF">E6C55_29875</name>
</gene>
<evidence type="ECO:0000256" key="2">
    <source>
        <dbReference type="ARBA" id="ARBA00022527"/>
    </source>
</evidence>
<evidence type="ECO:0000259" key="16">
    <source>
        <dbReference type="PROSITE" id="PS50011"/>
    </source>
</evidence>
<sequence length="694" mass="76270">MIGHTLGGRYELLDRVGGGGMALVYKARDNLLNRLVAVKVLRQQFMHDEDFVRRFRREAQSAAALSHPNIVSIYDVGQEQDTHYIIMEFVDGYNLNEIIRDRAPLQVEEAVRIAAQISDALDHAHHNQIIHRDIKPHNILIGKNGRVKVTDFGIARAVTTSTITQTGSVLGSVHYFSPEHAKGVSTGEKSDIYSLGIVLYQMLTGRLPFLGESPISVALKHLQEPFERPKLVNPHIPQSVENIILKAMRKNPQERYPSAKMMLQDLETCLQPQRLHEPPIQFPSDSLEDDGEQTLVMPALKPDMRMSAEETIAKNGQGGDDEEEEPKRRWVAPTVFAVIAAILIAVLIWAVFALKGSFVPKDVDVPTVVEMSFEDAQAKLAEFGLVAAMPYPEEANDTIPAGYVIRQDKQDMKVKEGATITLTVSTGPELSTMPSLTDKDIKDAIAELKALGVTEDRIKQNSIHDESDAGTVLEQDPASGDSFDPEKDTITLTVSEGLEEFAMPELIGLTLEEVKAKLLQYDLKLPDGNINYEKSYSTKGHVFKQFPAEKNELVTAGTEVQIWIASGFPDDAKQRPFELTVYPTIDGQTSSVRILISDALGEGREWGVKKVQSPSTYTLTLVLAPGTSGKVTVYRDNDFFDEYIVPYEDDIPASAEPPAEESSEPEDSGGTDTGTTGEGGTESGGDPATDNSQG</sequence>
<keyword evidence="15" id="KW-0472">Membrane</keyword>
<dbReference type="PROSITE" id="PS50011">
    <property type="entry name" value="PROTEIN_KINASE_DOM"/>
    <property type="match status" value="1"/>
</dbReference>
<keyword evidence="7 13" id="KW-0067">ATP-binding</keyword>
<feature type="domain" description="Protein kinase" evidence="16">
    <location>
        <begin position="10"/>
        <end position="270"/>
    </location>
</feature>
<feature type="domain" description="PASTA" evidence="17">
    <location>
        <begin position="427"/>
        <end position="496"/>
    </location>
</feature>
<dbReference type="Gene3D" id="1.10.510.10">
    <property type="entry name" value="Transferase(Phosphotransferase) domain 1"/>
    <property type="match status" value="1"/>
</dbReference>
<evidence type="ECO:0000256" key="10">
    <source>
        <dbReference type="ARBA" id="ARBA00048679"/>
    </source>
</evidence>
<keyword evidence="4" id="KW-0808">Transferase</keyword>
<evidence type="ECO:0000256" key="3">
    <source>
        <dbReference type="ARBA" id="ARBA00022544"/>
    </source>
</evidence>
<feature type="region of interest" description="Disordered" evidence="14">
    <location>
        <begin position="459"/>
        <end position="486"/>
    </location>
</feature>
<organism evidence="18 19">
    <name type="scientific">Cohnella fermenti</name>
    <dbReference type="NCBI Taxonomy" id="2565925"/>
    <lineage>
        <taxon>Bacteria</taxon>
        <taxon>Bacillati</taxon>
        <taxon>Bacillota</taxon>
        <taxon>Bacilli</taxon>
        <taxon>Bacillales</taxon>
        <taxon>Paenibacillaceae</taxon>
        <taxon>Cohnella</taxon>
    </lineage>
</organism>
<dbReference type="SMART" id="SM00220">
    <property type="entry name" value="S_TKc"/>
    <property type="match status" value="1"/>
</dbReference>
<reference evidence="18 19" key="1">
    <citation type="submission" date="2019-04" db="EMBL/GenBank/DDBJ databases">
        <title>Cohnella sp. nov. isolated from preserved vegetables.</title>
        <authorList>
            <person name="Lin S.-Y."/>
            <person name="Hung M.-H."/>
            <person name="Young C.-C."/>
        </authorList>
    </citation>
    <scope>NUCLEOTIDE SEQUENCE [LARGE SCALE GENOMIC DNA]</scope>
    <source>
        <strain evidence="18 19">CC-MHH1044</strain>
    </source>
</reference>
<dbReference type="GO" id="GO:0071224">
    <property type="term" value="P:cellular response to peptidoglycan"/>
    <property type="evidence" value="ECO:0007669"/>
    <property type="project" value="UniProtKB-ARBA"/>
</dbReference>
<keyword evidence="2" id="KW-0723">Serine/threonine-protein kinase</keyword>
<protein>
    <recommendedName>
        <fullName evidence="12">Serine/threonine-protein kinase PrkC</fullName>
        <ecNumber evidence="1">2.7.11.1</ecNumber>
    </recommendedName>
</protein>
<dbReference type="InterPro" id="IPR000719">
    <property type="entry name" value="Prot_kinase_dom"/>
</dbReference>
<dbReference type="InterPro" id="IPR011009">
    <property type="entry name" value="Kinase-like_dom_sf"/>
</dbReference>
<dbReference type="PROSITE" id="PS51178">
    <property type="entry name" value="PASTA"/>
    <property type="match status" value="3"/>
</dbReference>
<dbReference type="GO" id="GO:0009847">
    <property type="term" value="P:spore germination"/>
    <property type="evidence" value="ECO:0007669"/>
    <property type="project" value="UniProtKB-ARBA"/>
</dbReference>
<dbReference type="PROSITE" id="PS00108">
    <property type="entry name" value="PROTEIN_KINASE_ST"/>
    <property type="match status" value="1"/>
</dbReference>
<keyword evidence="15" id="KW-0812">Transmembrane</keyword>
<evidence type="ECO:0000256" key="7">
    <source>
        <dbReference type="ARBA" id="ARBA00022840"/>
    </source>
</evidence>
<feature type="binding site" evidence="13">
    <location>
        <position position="39"/>
    </location>
    <ligand>
        <name>ATP</name>
        <dbReference type="ChEBI" id="CHEBI:30616"/>
    </ligand>
</feature>
<dbReference type="InterPro" id="IPR005543">
    <property type="entry name" value="PASTA_dom"/>
</dbReference>
<dbReference type="PANTHER" id="PTHR43289">
    <property type="entry name" value="MITOGEN-ACTIVATED PROTEIN KINASE KINASE KINASE 20-RELATED"/>
    <property type="match status" value="1"/>
</dbReference>
<comment type="catalytic activity">
    <reaction evidence="9">
        <text>L-threonyl-[protein] + ATP = O-phospho-L-threonyl-[protein] + ADP + H(+)</text>
        <dbReference type="Rhea" id="RHEA:46608"/>
        <dbReference type="Rhea" id="RHEA-COMP:11060"/>
        <dbReference type="Rhea" id="RHEA-COMP:11605"/>
        <dbReference type="ChEBI" id="CHEBI:15378"/>
        <dbReference type="ChEBI" id="CHEBI:30013"/>
        <dbReference type="ChEBI" id="CHEBI:30616"/>
        <dbReference type="ChEBI" id="CHEBI:61977"/>
        <dbReference type="ChEBI" id="CHEBI:456216"/>
        <dbReference type="EC" id="2.7.11.1"/>
    </reaction>
</comment>
<dbReference type="PANTHER" id="PTHR43289:SF34">
    <property type="entry name" value="SERINE_THREONINE-PROTEIN KINASE YBDM-RELATED"/>
    <property type="match status" value="1"/>
</dbReference>
<dbReference type="EC" id="2.7.11.1" evidence="1"/>
<dbReference type="InterPro" id="IPR008271">
    <property type="entry name" value="Ser/Thr_kinase_AS"/>
</dbReference>
<evidence type="ECO:0000259" key="17">
    <source>
        <dbReference type="PROSITE" id="PS51178"/>
    </source>
</evidence>
<evidence type="ECO:0000256" key="13">
    <source>
        <dbReference type="PROSITE-ProRule" id="PRU10141"/>
    </source>
</evidence>
<comment type="catalytic activity">
    <reaction evidence="10">
        <text>L-seryl-[protein] + ATP = O-phospho-L-seryl-[protein] + ADP + H(+)</text>
        <dbReference type="Rhea" id="RHEA:17989"/>
        <dbReference type="Rhea" id="RHEA-COMP:9863"/>
        <dbReference type="Rhea" id="RHEA-COMP:11604"/>
        <dbReference type="ChEBI" id="CHEBI:15378"/>
        <dbReference type="ChEBI" id="CHEBI:29999"/>
        <dbReference type="ChEBI" id="CHEBI:30616"/>
        <dbReference type="ChEBI" id="CHEBI:83421"/>
        <dbReference type="ChEBI" id="CHEBI:456216"/>
        <dbReference type="EC" id="2.7.11.1"/>
    </reaction>
</comment>
<feature type="region of interest" description="Disordered" evidence="14">
    <location>
        <begin position="649"/>
        <end position="694"/>
    </location>
</feature>
<evidence type="ECO:0000256" key="8">
    <source>
        <dbReference type="ARBA" id="ARBA00022968"/>
    </source>
</evidence>
<dbReference type="SMART" id="SM00740">
    <property type="entry name" value="PASTA"/>
    <property type="match status" value="3"/>
</dbReference>
<evidence type="ECO:0000256" key="1">
    <source>
        <dbReference type="ARBA" id="ARBA00012513"/>
    </source>
</evidence>
<dbReference type="EMBL" id="SSOB01000059">
    <property type="protein sequence ID" value="THF73239.1"/>
    <property type="molecule type" value="Genomic_DNA"/>
</dbReference>
<evidence type="ECO:0000313" key="19">
    <source>
        <dbReference type="Proteomes" id="UP000310636"/>
    </source>
</evidence>
<dbReference type="FunFam" id="3.30.200.20:FF:000035">
    <property type="entry name" value="Serine/threonine protein kinase Stk1"/>
    <property type="match status" value="1"/>
</dbReference>
<dbReference type="OrthoDB" id="9788659at2"/>
<proteinExistence type="predicted"/>
<evidence type="ECO:0000256" key="6">
    <source>
        <dbReference type="ARBA" id="ARBA00022777"/>
    </source>
</evidence>
<dbReference type="SUPFAM" id="SSF56112">
    <property type="entry name" value="Protein kinase-like (PK-like)"/>
    <property type="match status" value="1"/>
</dbReference>
<keyword evidence="6 18" id="KW-0418">Kinase</keyword>
<keyword evidence="3" id="KW-0309">Germination</keyword>
<accession>A0A4S4BH48</accession>
<dbReference type="InterPro" id="IPR017441">
    <property type="entry name" value="Protein_kinase_ATP_BS"/>
</dbReference>
<dbReference type="Gene3D" id="3.30.200.20">
    <property type="entry name" value="Phosphorylase Kinase, domain 1"/>
    <property type="match status" value="1"/>
</dbReference>
<dbReference type="PROSITE" id="PS00107">
    <property type="entry name" value="PROTEIN_KINASE_ATP"/>
    <property type="match status" value="1"/>
</dbReference>
<dbReference type="Pfam" id="PF00069">
    <property type="entry name" value="Pkinase"/>
    <property type="match status" value="1"/>
</dbReference>
<evidence type="ECO:0000256" key="14">
    <source>
        <dbReference type="SAM" id="MobiDB-lite"/>
    </source>
</evidence>
<feature type="compositionally biased region" description="Acidic residues" evidence="14">
    <location>
        <begin position="658"/>
        <end position="669"/>
    </location>
</feature>
<evidence type="ECO:0000256" key="5">
    <source>
        <dbReference type="ARBA" id="ARBA00022741"/>
    </source>
</evidence>
<keyword evidence="15" id="KW-1133">Transmembrane helix</keyword>
<dbReference type="GO" id="GO:0004674">
    <property type="term" value="F:protein serine/threonine kinase activity"/>
    <property type="evidence" value="ECO:0007669"/>
    <property type="project" value="UniProtKB-KW"/>
</dbReference>
<dbReference type="Gene3D" id="3.30.10.20">
    <property type="match status" value="3"/>
</dbReference>
<name>A0A4S4BH48_9BACL</name>
<evidence type="ECO:0000313" key="18">
    <source>
        <dbReference type="EMBL" id="THF73239.1"/>
    </source>
</evidence>
<dbReference type="NCBIfam" id="NF033483">
    <property type="entry name" value="PknB_PASTA_kin"/>
    <property type="match status" value="1"/>
</dbReference>
<keyword evidence="19" id="KW-1185">Reference proteome</keyword>
<dbReference type="GO" id="GO:0007165">
    <property type="term" value="P:signal transduction"/>
    <property type="evidence" value="ECO:0007669"/>
    <property type="project" value="UniProtKB-ARBA"/>
</dbReference>
<feature type="transmembrane region" description="Helical" evidence="15">
    <location>
        <begin position="330"/>
        <end position="352"/>
    </location>
</feature>
<keyword evidence="8" id="KW-0735">Signal-anchor</keyword>
<evidence type="ECO:0000256" key="9">
    <source>
        <dbReference type="ARBA" id="ARBA00047899"/>
    </source>
</evidence>
<evidence type="ECO:0000256" key="11">
    <source>
        <dbReference type="ARBA" id="ARBA00060432"/>
    </source>
</evidence>
<dbReference type="CDD" id="cd06577">
    <property type="entry name" value="PASTA_pknB"/>
    <property type="match status" value="3"/>
</dbReference>
<dbReference type="AlphaFoldDB" id="A0A4S4BH48"/>
<comment type="subcellular location">
    <subcellularLocation>
        <location evidence="11">Spore membrane</location>
        <topology evidence="11">Single-pass type II membrane protein</topology>
    </subcellularLocation>
</comment>